<name>A0A1H2PLT8_9BURK</name>
<organism evidence="2 3">
    <name type="scientific">Chitinasiproducens palmae</name>
    <dbReference type="NCBI Taxonomy" id="1770053"/>
    <lineage>
        <taxon>Bacteria</taxon>
        <taxon>Pseudomonadati</taxon>
        <taxon>Pseudomonadota</taxon>
        <taxon>Betaproteobacteria</taxon>
        <taxon>Burkholderiales</taxon>
        <taxon>Burkholderiaceae</taxon>
        <taxon>Chitinasiproducens</taxon>
    </lineage>
</organism>
<dbReference type="CDD" id="cd13544">
    <property type="entry name" value="PBP2_Fbp_like_1"/>
    <property type="match status" value="1"/>
</dbReference>
<keyword evidence="1" id="KW-0732">Signal</keyword>
<evidence type="ECO:0000313" key="2">
    <source>
        <dbReference type="EMBL" id="SDV47353.1"/>
    </source>
</evidence>
<dbReference type="STRING" id="1770053.SAMN05216551_102508"/>
<protein>
    <submittedName>
        <fullName evidence="2">Iron(III) transport system substrate-binding protein</fullName>
    </submittedName>
</protein>
<dbReference type="Proteomes" id="UP000243719">
    <property type="component" value="Unassembled WGS sequence"/>
</dbReference>
<dbReference type="EMBL" id="FNLO01000002">
    <property type="protein sequence ID" value="SDV47353.1"/>
    <property type="molecule type" value="Genomic_DNA"/>
</dbReference>
<dbReference type="PANTHER" id="PTHR30006:SF2">
    <property type="entry name" value="ABC TRANSPORTER SUBSTRATE-BINDING PROTEIN"/>
    <property type="match status" value="1"/>
</dbReference>
<evidence type="ECO:0000313" key="3">
    <source>
        <dbReference type="Proteomes" id="UP000243719"/>
    </source>
</evidence>
<reference evidence="3" key="1">
    <citation type="submission" date="2016-09" db="EMBL/GenBank/DDBJ databases">
        <authorList>
            <person name="Varghese N."/>
            <person name="Submissions S."/>
        </authorList>
    </citation>
    <scope>NUCLEOTIDE SEQUENCE [LARGE SCALE GENOMIC DNA]</scope>
    <source>
        <strain evidence="3">JS23</strain>
    </source>
</reference>
<dbReference type="GO" id="GO:0030975">
    <property type="term" value="F:thiamine binding"/>
    <property type="evidence" value="ECO:0007669"/>
    <property type="project" value="TreeGrafter"/>
</dbReference>
<dbReference type="GO" id="GO:0030288">
    <property type="term" value="C:outer membrane-bounded periplasmic space"/>
    <property type="evidence" value="ECO:0007669"/>
    <property type="project" value="TreeGrafter"/>
</dbReference>
<keyword evidence="3" id="KW-1185">Reference proteome</keyword>
<dbReference type="SUPFAM" id="SSF53850">
    <property type="entry name" value="Periplasmic binding protein-like II"/>
    <property type="match status" value="1"/>
</dbReference>
<proteinExistence type="predicted"/>
<evidence type="ECO:0000256" key="1">
    <source>
        <dbReference type="ARBA" id="ARBA00022729"/>
    </source>
</evidence>
<sequence length="448" mass="47794">MRLLGSTDACPVTEDAVAGRSLHDLPPVLRHAFHLGAGPRSESSSACHPSLAYFASVHFVAYGFVSLAQSRELMHVMHDAMTTRDAAACVARNAVLHGGSMQVHSPFFRARRLRASLAALGSGLSFALGAMGTAHAGTVTVYTALEEDEIKDYLAAAKQDLPDIDIKVLRLSTGDLGPRLLAEAAHPRNDVLWGWALTNMLDPRVDALLEPYAAKGSAALPARYRATDGKWFAATGYMAAFCVNTEVLKAKNLPVPTTWQALADPRYKGEIVMPNPVSSGTGYLQIAALLQKNGDADGWKLLRAIDANVAQYTKSGSAPCKAARAGEFAIGTSLAFAAMQSVKEGYPIKMIVPSDGAGYELEASGLMKAAANKADAKRFLDWTLSPRAAAVYTRYKEIVTINGTPQSQAAKAAGLPADLSSVLYPVDFAKSSRERESILATWQKTLGR</sequence>
<gene>
    <name evidence="2" type="ORF">SAMN05216551_102508</name>
</gene>
<dbReference type="GO" id="GO:0030976">
    <property type="term" value="F:thiamine pyrophosphate binding"/>
    <property type="evidence" value="ECO:0007669"/>
    <property type="project" value="TreeGrafter"/>
</dbReference>
<dbReference type="PANTHER" id="PTHR30006">
    <property type="entry name" value="THIAMINE-BINDING PERIPLASMIC PROTEIN-RELATED"/>
    <property type="match status" value="1"/>
</dbReference>
<dbReference type="Gene3D" id="3.40.190.10">
    <property type="entry name" value="Periplasmic binding protein-like II"/>
    <property type="match status" value="2"/>
</dbReference>
<dbReference type="AlphaFoldDB" id="A0A1H2PLT8"/>
<dbReference type="GO" id="GO:0015888">
    <property type="term" value="P:thiamine transport"/>
    <property type="evidence" value="ECO:0007669"/>
    <property type="project" value="TreeGrafter"/>
</dbReference>
<dbReference type="Pfam" id="PF13343">
    <property type="entry name" value="SBP_bac_6"/>
    <property type="match status" value="1"/>
</dbReference>
<accession>A0A1H2PLT8</accession>